<name>A0A671TWC6_SPAAU</name>
<dbReference type="GeneTree" id="ENSGT00940000163520"/>
<feature type="domain" description="C1q" evidence="5">
    <location>
        <begin position="178"/>
        <end position="314"/>
    </location>
</feature>
<evidence type="ECO:0000256" key="1">
    <source>
        <dbReference type="ARBA" id="ARBA00004613"/>
    </source>
</evidence>
<dbReference type="Proteomes" id="UP000472265">
    <property type="component" value="Chromosome 22"/>
</dbReference>
<evidence type="ECO:0000313" key="7">
    <source>
        <dbReference type="Proteomes" id="UP000472265"/>
    </source>
</evidence>
<proteinExistence type="predicted"/>
<dbReference type="InterPro" id="IPR001073">
    <property type="entry name" value="C1q_dom"/>
</dbReference>
<evidence type="ECO:0000256" key="4">
    <source>
        <dbReference type="SAM" id="SignalP"/>
    </source>
</evidence>
<evidence type="ECO:0000256" key="2">
    <source>
        <dbReference type="ARBA" id="ARBA00022525"/>
    </source>
</evidence>
<dbReference type="GO" id="GO:0005576">
    <property type="term" value="C:extracellular region"/>
    <property type="evidence" value="ECO:0007669"/>
    <property type="project" value="UniProtKB-SubCell"/>
</dbReference>
<keyword evidence="2" id="KW-0964">Secreted</keyword>
<reference evidence="6" key="2">
    <citation type="submission" date="2025-08" db="UniProtKB">
        <authorList>
            <consortium name="Ensembl"/>
        </authorList>
    </citation>
    <scope>IDENTIFICATION</scope>
</reference>
<dbReference type="Gene3D" id="2.60.120.40">
    <property type="match status" value="1"/>
</dbReference>
<dbReference type="AlphaFoldDB" id="A0A671TWC6"/>
<dbReference type="PANTHER" id="PTHR22923">
    <property type="entry name" value="CEREBELLIN-RELATED"/>
    <property type="match status" value="1"/>
</dbReference>
<accession>A0A671TWC6</accession>
<evidence type="ECO:0000256" key="3">
    <source>
        <dbReference type="ARBA" id="ARBA00022729"/>
    </source>
</evidence>
<dbReference type="Pfam" id="PF00386">
    <property type="entry name" value="C1q"/>
    <property type="match status" value="1"/>
</dbReference>
<evidence type="ECO:0000259" key="5">
    <source>
        <dbReference type="PROSITE" id="PS50871"/>
    </source>
</evidence>
<dbReference type="PANTHER" id="PTHR22923:SF102">
    <property type="entry name" value="CEREBELLIN 13-RELATED"/>
    <property type="match status" value="1"/>
</dbReference>
<sequence length="314" mass="32875">VLGLPWVLLPPLGSGSALGSPPPHWVLGLPWVLLLPLGSGSALGSPPPTGLWVCPGFSSPPLGSGSALGSPPPHWVLGLPWVLLSPLGSGSALGSPPPHWVLGLPWVLLSPLGSGSALGSPPPTGFWVCPGFSSPPLGSGSALGSPLQGSTRTCCCQSSWKCSTSWRFLSDYLTIQCSGKSQVAFSAALLTNEQWTHHGPFDTDTRLVFRKVTTNIGNAYNPETGIFTAPVKGLYYIRFTGCVGESGSLNAALMKNEQNMFAIFDTRNTHGSGSNGMALVLEEGDRLSVTLWSGQSIFDQSRLSTFTGFLVCPM</sequence>
<dbReference type="InterPro" id="IPR050822">
    <property type="entry name" value="Cerebellin_Synaptic_Org"/>
</dbReference>
<reference evidence="6" key="1">
    <citation type="submission" date="2021-04" db="EMBL/GenBank/DDBJ databases">
        <authorList>
            <consortium name="Wellcome Sanger Institute Data Sharing"/>
        </authorList>
    </citation>
    <scope>NUCLEOTIDE SEQUENCE [LARGE SCALE GENOMIC DNA]</scope>
</reference>
<reference evidence="6" key="3">
    <citation type="submission" date="2025-09" db="UniProtKB">
        <authorList>
            <consortium name="Ensembl"/>
        </authorList>
    </citation>
    <scope>IDENTIFICATION</scope>
</reference>
<dbReference type="InterPro" id="IPR008983">
    <property type="entry name" value="Tumour_necrosis_fac-like_dom"/>
</dbReference>
<protein>
    <recommendedName>
        <fullName evidence="5">C1q domain-containing protein</fullName>
    </recommendedName>
</protein>
<feature type="chain" id="PRO_5025424010" description="C1q domain-containing protein" evidence="4">
    <location>
        <begin position="45"/>
        <end position="314"/>
    </location>
</feature>
<keyword evidence="3 4" id="KW-0732">Signal</keyword>
<comment type="subcellular location">
    <subcellularLocation>
        <location evidence="1">Secreted</location>
    </subcellularLocation>
</comment>
<dbReference type="PRINTS" id="PR00007">
    <property type="entry name" value="COMPLEMNTC1Q"/>
</dbReference>
<keyword evidence="7" id="KW-1185">Reference proteome</keyword>
<feature type="signal peptide" evidence="4">
    <location>
        <begin position="1"/>
        <end position="44"/>
    </location>
</feature>
<dbReference type="SUPFAM" id="SSF49842">
    <property type="entry name" value="TNF-like"/>
    <property type="match status" value="1"/>
</dbReference>
<dbReference type="PROSITE" id="PS50871">
    <property type="entry name" value="C1Q"/>
    <property type="match status" value="1"/>
</dbReference>
<evidence type="ECO:0000313" key="6">
    <source>
        <dbReference type="Ensembl" id="ENSSAUP00010006319.1"/>
    </source>
</evidence>
<dbReference type="Ensembl" id="ENSSAUT00010006808.1">
    <property type="protein sequence ID" value="ENSSAUP00010006319.1"/>
    <property type="gene ID" value="ENSSAUG00010003218.1"/>
</dbReference>
<dbReference type="SMART" id="SM00110">
    <property type="entry name" value="C1Q"/>
    <property type="match status" value="1"/>
</dbReference>
<dbReference type="InParanoid" id="A0A671TWC6"/>
<organism evidence="6 7">
    <name type="scientific">Sparus aurata</name>
    <name type="common">Gilthead sea bream</name>
    <dbReference type="NCBI Taxonomy" id="8175"/>
    <lineage>
        <taxon>Eukaryota</taxon>
        <taxon>Metazoa</taxon>
        <taxon>Chordata</taxon>
        <taxon>Craniata</taxon>
        <taxon>Vertebrata</taxon>
        <taxon>Euteleostomi</taxon>
        <taxon>Actinopterygii</taxon>
        <taxon>Neopterygii</taxon>
        <taxon>Teleostei</taxon>
        <taxon>Neoteleostei</taxon>
        <taxon>Acanthomorphata</taxon>
        <taxon>Eupercaria</taxon>
        <taxon>Spariformes</taxon>
        <taxon>Sparidae</taxon>
        <taxon>Sparus</taxon>
    </lineage>
</organism>